<evidence type="ECO:0000313" key="1">
    <source>
        <dbReference type="EMBL" id="BBE29923.1"/>
    </source>
</evidence>
<dbReference type="InParanoid" id="A0A7G1G562"/>
<reference evidence="1 2" key="1">
    <citation type="submission" date="2018-06" db="EMBL/GenBank/DDBJ databases">
        <title>Genome sequencing of Oceanotoga sp. sy52.</title>
        <authorList>
            <person name="Mori K."/>
        </authorList>
    </citation>
    <scope>NUCLEOTIDE SEQUENCE [LARGE SCALE GENOMIC DNA]</scope>
    <source>
        <strain evidence="2">sy52</strain>
    </source>
</reference>
<dbReference type="KEGG" id="ocy:OSSY52_00640"/>
<proteinExistence type="predicted"/>
<dbReference type="AlphaFoldDB" id="A0A7G1G562"/>
<protein>
    <submittedName>
        <fullName evidence="1">Uncharacterized protein</fullName>
    </submittedName>
</protein>
<gene>
    <name evidence="1" type="ORF">OSSY52_00640</name>
</gene>
<organism evidence="1 2">
    <name type="scientific">Tepiditoga spiralis</name>
    <dbReference type="NCBI Taxonomy" id="2108365"/>
    <lineage>
        <taxon>Bacteria</taxon>
        <taxon>Thermotogati</taxon>
        <taxon>Thermotogota</taxon>
        <taxon>Thermotogae</taxon>
        <taxon>Petrotogales</taxon>
        <taxon>Petrotogaceae</taxon>
        <taxon>Tepiditoga</taxon>
    </lineage>
</organism>
<keyword evidence="2" id="KW-1185">Reference proteome</keyword>
<name>A0A7G1G562_9BACT</name>
<evidence type="ECO:0000313" key="2">
    <source>
        <dbReference type="Proteomes" id="UP000516361"/>
    </source>
</evidence>
<dbReference type="EMBL" id="AP018712">
    <property type="protein sequence ID" value="BBE29923.1"/>
    <property type="molecule type" value="Genomic_DNA"/>
</dbReference>
<dbReference type="Proteomes" id="UP000516361">
    <property type="component" value="Chromosome"/>
</dbReference>
<accession>A0A7G1G562</accession>
<sequence length="52" mass="6543">MYNIIEFKFYYKKLKKGGVFMKKYKEKRCTSYSEGFDRIVELKDYFNYIIKF</sequence>